<dbReference type="EMBL" id="SZYD01002322">
    <property type="protein sequence ID" value="KAC9696443.1"/>
    <property type="molecule type" value="Genomic_DNA"/>
</dbReference>
<evidence type="ECO:0000313" key="2">
    <source>
        <dbReference type="Proteomes" id="UP000326396"/>
    </source>
</evidence>
<gene>
    <name evidence="1" type="ORF">E3N88_45388</name>
</gene>
<organism evidence="1 2">
    <name type="scientific">Mikania micrantha</name>
    <name type="common">bitter vine</name>
    <dbReference type="NCBI Taxonomy" id="192012"/>
    <lineage>
        <taxon>Eukaryota</taxon>
        <taxon>Viridiplantae</taxon>
        <taxon>Streptophyta</taxon>
        <taxon>Embryophyta</taxon>
        <taxon>Tracheophyta</taxon>
        <taxon>Spermatophyta</taxon>
        <taxon>Magnoliopsida</taxon>
        <taxon>eudicotyledons</taxon>
        <taxon>Gunneridae</taxon>
        <taxon>Pentapetalae</taxon>
        <taxon>asterids</taxon>
        <taxon>campanulids</taxon>
        <taxon>Asterales</taxon>
        <taxon>Asteraceae</taxon>
        <taxon>Asteroideae</taxon>
        <taxon>Heliantheae alliance</taxon>
        <taxon>Eupatorieae</taxon>
        <taxon>Mikania</taxon>
    </lineage>
</organism>
<protein>
    <submittedName>
        <fullName evidence="1">Uncharacterized protein</fullName>
    </submittedName>
</protein>
<comment type="caution">
    <text evidence="1">The sequence shown here is derived from an EMBL/GenBank/DDBJ whole genome shotgun (WGS) entry which is preliminary data.</text>
</comment>
<evidence type="ECO:0000313" key="1">
    <source>
        <dbReference type="EMBL" id="KAC9696443.1"/>
    </source>
</evidence>
<dbReference type="OrthoDB" id="71307at2759"/>
<name>A0A5N6L9K6_9ASTR</name>
<dbReference type="Proteomes" id="UP000326396">
    <property type="component" value="Unassembled WGS sequence"/>
</dbReference>
<proteinExistence type="predicted"/>
<sequence length="167" mass="19142">MMGIRRNRSWLKNRSRKNGFFVILKKREKTGKWGCDRRHGKLQWRCDCYVFDESPERTKLTEWSEANDADGDDDSGSVRGDVVNVVESTGSLVQEDCVKSVDVEHVASSAIDVGEVKVDEEDEVFDDDWQWIETTELERCFGAAVAYMNFKINAGRVNLIDNDVKIQ</sequence>
<accession>A0A5N6L9K6</accession>
<dbReference type="AlphaFoldDB" id="A0A5N6L9K6"/>
<keyword evidence="2" id="KW-1185">Reference proteome</keyword>
<reference evidence="1 2" key="1">
    <citation type="submission" date="2019-05" db="EMBL/GenBank/DDBJ databases">
        <title>Mikania micrantha, genome provides insights into the molecular mechanism of rapid growth.</title>
        <authorList>
            <person name="Liu B."/>
        </authorList>
    </citation>
    <scope>NUCLEOTIDE SEQUENCE [LARGE SCALE GENOMIC DNA]</scope>
    <source>
        <strain evidence="1">NLD-2019</strain>
        <tissue evidence="1">Leaf</tissue>
    </source>
</reference>